<protein>
    <submittedName>
        <fullName evidence="1">15304_t:CDS:1</fullName>
    </submittedName>
</protein>
<accession>A0ACA9JY20</accession>
<evidence type="ECO:0000313" key="2">
    <source>
        <dbReference type="Proteomes" id="UP000789525"/>
    </source>
</evidence>
<reference evidence="1" key="1">
    <citation type="submission" date="2021-06" db="EMBL/GenBank/DDBJ databases">
        <authorList>
            <person name="Kallberg Y."/>
            <person name="Tangrot J."/>
            <person name="Rosling A."/>
        </authorList>
    </citation>
    <scope>NUCLEOTIDE SEQUENCE</scope>
    <source>
        <strain evidence="1">CL356</strain>
    </source>
</reference>
<sequence>MISTASASEITKRSLNLSLDGIKIKRGSTSLKGVCFADSIITTSTSSYVAGGSPIQVKIINKVDIDSVMVYAVSRHNIKVGSWILNGDDNFIYDAGYEIHERHLNISPASTVIASTSSTNSGVPDVRTTSNNRPGASSIDSSVPHASNTDSSIPHASSTDSGTPDVNSGVSGASSTSSGTPGASSTSSGTPGAISTSYSAPDTSSTSSATPSTSNTSYSTPGTSSTSSNAPDASSISPSVPIASNSVSQSQPTGGSCDLYGGPTPRPLSCSAAARKTDEKMEWAVFTWLLVIWVGLIWW</sequence>
<gene>
    <name evidence="1" type="ORF">ACOLOM_LOCUS261</name>
</gene>
<comment type="caution">
    <text evidence="1">The sequence shown here is derived from an EMBL/GenBank/DDBJ whole genome shotgun (WGS) entry which is preliminary data.</text>
</comment>
<organism evidence="1 2">
    <name type="scientific">Acaulospora colombiana</name>
    <dbReference type="NCBI Taxonomy" id="27376"/>
    <lineage>
        <taxon>Eukaryota</taxon>
        <taxon>Fungi</taxon>
        <taxon>Fungi incertae sedis</taxon>
        <taxon>Mucoromycota</taxon>
        <taxon>Glomeromycotina</taxon>
        <taxon>Glomeromycetes</taxon>
        <taxon>Diversisporales</taxon>
        <taxon>Acaulosporaceae</taxon>
        <taxon>Acaulospora</taxon>
    </lineage>
</organism>
<evidence type="ECO:0000313" key="1">
    <source>
        <dbReference type="EMBL" id="CAG8441570.1"/>
    </source>
</evidence>
<keyword evidence="2" id="KW-1185">Reference proteome</keyword>
<dbReference type="Proteomes" id="UP000789525">
    <property type="component" value="Unassembled WGS sequence"/>
</dbReference>
<dbReference type="EMBL" id="CAJVPT010000264">
    <property type="protein sequence ID" value="CAG8441570.1"/>
    <property type="molecule type" value="Genomic_DNA"/>
</dbReference>
<proteinExistence type="predicted"/>
<name>A0ACA9JY20_9GLOM</name>